<accession>A0A2T6C6W2</accession>
<dbReference type="EMBL" id="QBKT01000001">
    <property type="protein sequence ID" value="PTX64074.1"/>
    <property type="molecule type" value="Genomic_DNA"/>
</dbReference>
<reference evidence="3 4" key="1">
    <citation type="submission" date="2018-04" db="EMBL/GenBank/DDBJ databases">
        <title>Genomic Encyclopedia of Archaeal and Bacterial Type Strains, Phase II (KMG-II): from individual species to whole genera.</title>
        <authorList>
            <person name="Goeker M."/>
        </authorList>
    </citation>
    <scope>NUCLEOTIDE SEQUENCE [LARGE SCALE GENOMIC DNA]</scope>
    <source>
        <strain evidence="3 4">DSM 25731</strain>
    </source>
</reference>
<feature type="domain" description="Secretion system C-terminal sorting" evidence="2">
    <location>
        <begin position="523"/>
        <end position="590"/>
    </location>
</feature>
<evidence type="ECO:0000259" key="2">
    <source>
        <dbReference type="Pfam" id="PF18962"/>
    </source>
</evidence>
<gene>
    <name evidence="3" type="ORF">C8N46_101684</name>
</gene>
<dbReference type="InterPro" id="IPR026444">
    <property type="entry name" value="Secre_tail"/>
</dbReference>
<dbReference type="RefSeq" id="WP_108113417.1">
    <property type="nucleotide sequence ID" value="NZ_QBKT01000001.1"/>
</dbReference>
<evidence type="ECO:0000313" key="3">
    <source>
        <dbReference type="EMBL" id="PTX64074.1"/>
    </source>
</evidence>
<evidence type="ECO:0000256" key="1">
    <source>
        <dbReference type="ARBA" id="ARBA00022729"/>
    </source>
</evidence>
<keyword evidence="4" id="KW-1185">Reference proteome</keyword>
<sequence length="592" mass="65656">MKYLSFVLFFIVSGVYAQLTVRDDNYIFVTDQVLFVSDNVNLGETDSKIYLRDEAQLIQGTGTTGNAGVGALSVYQNGTTHNYAFNYWCSPVGDNLATFGNESFRANLIDDATGLITSTDATFTNLDGTSSPLVIASYWIYTFENSAQFSDWVQRGATGTIAPGLGFTMKGTSGSGNNQLYDFRGKPNNGTIANSVADGEWTLVGNPYPSAMDAVAYIHDTDNAAAITGTLYYWEQDLSVLSHSLDDYVGGYATYTINAAGTIETFVPATFDTYNSDGSLNTAGSSSTSGKQARRYIPVGQGFMVEGSVGSTGTVQTKNAHRVYYKQSNTDSEFFRLANSDTEFITENEQNSSTTEEVSPYGEIPDDYKRFRLNIDFNDVYTRQLVQTFHDTEATAGFDYGLESKSPSGVANDAYWTINQEPFIAQALPFTIDLSIPLHIKLSTNSNIRVRLFDVQHFEANQPIFIWDTATGIYTDIRQLPFEISLPQGEYANRFKVVFARNTLSTEDITADTFQVVQNIINKELIIQNPNKVEMNRIELYDMLGKLIWSDTDVKTTTNYTINTSSLSENVYILKIKNKDNAEFAKKVIVKN</sequence>
<keyword evidence="1" id="KW-0732">Signal</keyword>
<protein>
    <submittedName>
        <fullName evidence="3">Putative secreted protein (Por secretion system target)</fullName>
    </submittedName>
</protein>
<dbReference type="Proteomes" id="UP000244090">
    <property type="component" value="Unassembled WGS sequence"/>
</dbReference>
<dbReference type="NCBIfam" id="TIGR04183">
    <property type="entry name" value="Por_Secre_tail"/>
    <property type="match status" value="1"/>
</dbReference>
<name>A0A2T6C6W2_9FLAO</name>
<dbReference type="AlphaFoldDB" id="A0A2T6C6W2"/>
<comment type="caution">
    <text evidence="3">The sequence shown here is derived from an EMBL/GenBank/DDBJ whole genome shotgun (WGS) entry which is preliminary data.</text>
</comment>
<organism evidence="3 4">
    <name type="scientific">Kordia periserrulae</name>
    <dbReference type="NCBI Taxonomy" id="701523"/>
    <lineage>
        <taxon>Bacteria</taxon>
        <taxon>Pseudomonadati</taxon>
        <taxon>Bacteroidota</taxon>
        <taxon>Flavobacteriia</taxon>
        <taxon>Flavobacteriales</taxon>
        <taxon>Flavobacteriaceae</taxon>
        <taxon>Kordia</taxon>
    </lineage>
</organism>
<evidence type="ECO:0000313" key="4">
    <source>
        <dbReference type="Proteomes" id="UP000244090"/>
    </source>
</evidence>
<dbReference type="OrthoDB" id="2582440at2"/>
<proteinExistence type="predicted"/>
<dbReference type="Pfam" id="PF18962">
    <property type="entry name" value="Por_Secre_tail"/>
    <property type="match status" value="1"/>
</dbReference>